<dbReference type="Gene3D" id="3.40.630.30">
    <property type="match status" value="1"/>
</dbReference>
<dbReference type="FunFam" id="3.40.630.30:FF:000064">
    <property type="entry name" value="GNAT family acetyltransferase"/>
    <property type="match status" value="1"/>
</dbReference>
<keyword evidence="7" id="KW-1185">Reference proteome</keyword>
<keyword evidence="2 6" id="KW-0808">Transferase</keyword>
<dbReference type="PROSITE" id="PS51186">
    <property type="entry name" value="GNAT"/>
    <property type="match status" value="1"/>
</dbReference>
<gene>
    <name evidence="6" type="ORF">CLV72_101660</name>
</gene>
<keyword evidence="3 6" id="KW-0012">Acyltransferase</keyword>
<evidence type="ECO:0000313" key="7">
    <source>
        <dbReference type="Proteomes" id="UP000237846"/>
    </source>
</evidence>
<dbReference type="InterPro" id="IPR051016">
    <property type="entry name" value="Diverse_Substrate_AcTransf"/>
</dbReference>
<organism evidence="6 7">
    <name type="scientific">Allonocardiopsis opalescens</name>
    <dbReference type="NCBI Taxonomy" id="1144618"/>
    <lineage>
        <taxon>Bacteria</taxon>
        <taxon>Bacillati</taxon>
        <taxon>Actinomycetota</taxon>
        <taxon>Actinomycetes</taxon>
        <taxon>Streptosporangiales</taxon>
        <taxon>Allonocardiopsis</taxon>
    </lineage>
</organism>
<dbReference type="InterPro" id="IPR000182">
    <property type="entry name" value="GNAT_dom"/>
</dbReference>
<comment type="caution">
    <text evidence="6">The sequence shown here is derived from an EMBL/GenBank/DDBJ whole genome shotgun (WGS) entry which is preliminary data.</text>
</comment>
<evidence type="ECO:0000259" key="5">
    <source>
        <dbReference type="PROSITE" id="PS51186"/>
    </source>
</evidence>
<sequence>MIRPCEPGDVPVILRLVRDLAEYEKALHEVRATADDLHRSLFGPSPAVFAHVADDGDGAGVVGFALWYVTYSTWTGRHGLYLEDLYVRPEARGRGHGRALMAELAGVCVERGYARMEWSVLDWNAPAIAFYRSIGARPMDEWTVQRVDGDELRRLAG</sequence>
<protein>
    <submittedName>
        <fullName evidence="6">L-amino acid N-acyltransferase YncA</fullName>
    </submittedName>
</protein>
<dbReference type="SUPFAM" id="SSF55729">
    <property type="entry name" value="Acyl-CoA N-acyltransferases (Nat)"/>
    <property type="match status" value="1"/>
</dbReference>
<evidence type="ECO:0000313" key="6">
    <source>
        <dbReference type="EMBL" id="PRY02060.1"/>
    </source>
</evidence>
<dbReference type="PANTHER" id="PTHR10545:SF29">
    <property type="entry name" value="GH14572P-RELATED"/>
    <property type="match status" value="1"/>
</dbReference>
<dbReference type="GO" id="GO:0008080">
    <property type="term" value="F:N-acetyltransferase activity"/>
    <property type="evidence" value="ECO:0007669"/>
    <property type="project" value="UniProtKB-ARBA"/>
</dbReference>
<evidence type="ECO:0000256" key="3">
    <source>
        <dbReference type="ARBA" id="ARBA00023315"/>
    </source>
</evidence>
<feature type="coiled-coil region" evidence="4">
    <location>
        <begin position="13"/>
        <end position="40"/>
    </location>
</feature>
<dbReference type="Pfam" id="PF00583">
    <property type="entry name" value="Acetyltransf_1"/>
    <property type="match status" value="1"/>
</dbReference>
<feature type="domain" description="N-acetyltransferase" evidence="5">
    <location>
        <begin position="1"/>
        <end position="157"/>
    </location>
</feature>
<dbReference type="InterPro" id="IPR016181">
    <property type="entry name" value="Acyl_CoA_acyltransferase"/>
</dbReference>
<dbReference type="CDD" id="cd04301">
    <property type="entry name" value="NAT_SF"/>
    <property type="match status" value="1"/>
</dbReference>
<comment type="similarity">
    <text evidence="1">Belongs to the acetyltransferase family.</text>
</comment>
<dbReference type="AlphaFoldDB" id="A0A2T0QDV9"/>
<dbReference type="EMBL" id="PVZC01000001">
    <property type="protein sequence ID" value="PRY02060.1"/>
    <property type="molecule type" value="Genomic_DNA"/>
</dbReference>
<dbReference type="RefSeq" id="WP_106238871.1">
    <property type="nucleotide sequence ID" value="NZ_PVZC01000001.1"/>
</dbReference>
<evidence type="ECO:0000256" key="2">
    <source>
        <dbReference type="ARBA" id="ARBA00022679"/>
    </source>
</evidence>
<keyword evidence="4" id="KW-0175">Coiled coil</keyword>
<name>A0A2T0QDV9_9ACTN</name>
<dbReference type="Proteomes" id="UP000237846">
    <property type="component" value="Unassembled WGS sequence"/>
</dbReference>
<dbReference type="OrthoDB" id="9805924at2"/>
<evidence type="ECO:0000256" key="4">
    <source>
        <dbReference type="SAM" id="Coils"/>
    </source>
</evidence>
<accession>A0A2T0QDV9</accession>
<proteinExistence type="inferred from homology"/>
<reference evidence="6 7" key="1">
    <citation type="submission" date="2018-03" db="EMBL/GenBank/DDBJ databases">
        <title>Genomic Encyclopedia of Archaeal and Bacterial Type Strains, Phase II (KMG-II): from individual species to whole genera.</title>
        <authorList>
            <person name="Goeker M."/>
        </authorList>
    </citation>
    <scope>NUCLEOTIDE SEQUENCE [LARGE SCALE GENOMIC DNA]</scope>
    <source>
        <strain evidence="6 7">DSM 45601</strain>
    </source>
</reference>
<evidence type="ECO:0000256" key="1">
    <source>
        <dbReference type="ARBA" id="ARBA00008694"/>
    </source>
</evidence>
<dbReference type="PANTHER" id="PTHR10545">
    <property type="entry name" value="DIAMINE N-ACETYLTRANSFERASE"/>
    <property type="match status" value="1"/>
</dbReference>